<keyword evidence="16" id="KW-1185">Reference proteome</keyword>
<proteinExistence type="inferred from homology"/>
<evidence type="ECO:0000313" key="16">
    <source>
        <dbReference type="Proteomes" id="UP000316778"/>
    </source>
</evidence>
<accession>A0A562TDH7</accession>
<evidence type="ECO:0000259" key="14">
    <source>
        <dbReference type="Pfam" id="PF07715"/>
    </source>
</evidence>
<comment type="subcellular location">
    <subcellularLocation>
        <location evidence="1 10">Cell outer membrane</location>
        <topology evidence="1 10">Multi-pass membrane protein</topology>
    </subcellularLocation>
</comment>
<keyword evidence="3 10" id="KW-1134">Transmembrane beta strand</keyword>
<name>A0A562TDH7_CHIJA</name>
<evidence type="ECO:0000256" key="2">
    <source>
        <dbReference type="ARBA" id="ARBA00022448"/>
    </source>
</evidence>
<evidence type="ECO:0000256" key="7">
    <source>
        <dbReference type="ARBA" id="ARBA00023136"/>
    </source>
</evidence>
<dbReference type="Proteomes" id="UP000316778">
    <property type="component" value="Unassembled WGS sequence"/>
</dbReference>
<dbReference type="Gene3D" id="2.40.170.20">
    <property type="entry name" value="TonB-dependent receptor, beta-barrel domain"/>
    <property type="match status" value="1"/>
</dbReference>
<dbReference type="PROSITE" id="PS52016">
    <property type="entry name" value="TONB_DEPENDENT_REC_3"/>
    <property type="match status" value="1"/>
</dbReference>
<evidence type="ECO:0000256" key="11">
    <source>
        <dbReference type="RuleBase" id="RU003357"/>
    </source>
</evidence>
<dbReference type="EMBL" id="VLLG01000002">
    <property type="protein sequence ID" value="TWI91050.1"/>
    <property type="molecule type" value="Genomic_DNA"/>
</dbReference>
<keyword evidence="6 11" id="KW-0798">TonB box</keyword>
<dbReference type="Pfam" id="PF07715">
    <property type="entry name" value="Plug"/>
    <property type="match status" value="1"/>
</dbReference>
<evidence type="ECO:0000256" key="4">
    <source>
        <dbReference type="ARBA" id="ARBA00022692"/>
    </source>
</evidence>
<dbReference type="Pfam" id="PF00593">
    <property type="entry name" value="TonB_dep_Rec_b-barrel"/>
    <property type="match status" value="1"/>
</dbReference>
<sequence length="705" mass="78459">MRIRPLLLTFLLCMVASRALCQQDTITRVKDLQRVEVKADRILTAADKLPMPVTIISRKMIEMMGSRRLDEVLREQTGLAIVNDIGAGSRAVGLQMQGFSAAYTMILIDGQPMLGRNSGNFDLSRITVANIERIEIIKGAASCMYGGDAMAGVINIITRKNTGLAQAMALLRYGSNSTADATLEGEAPFAGNKGAAYFSGNYYRTAGFNVNPYLATGTTAPPYTSYTLQGRATYDIDPYSSLTFSGRYASRSSVNEFNYFVTPMRDELTERDANGTLAWQHQWRDSASFKAQYYISRYTSTQSIADLKTDAATQSAVFGQYMHRLELRSVCKTAFGMSVTTGIGGIYEILDNAGSLGTRSMQTGFGFAQAEWKTSEKLQWLGGARYDHHNRYGGKLSPDLGLRYTPVTPVTIRLSVSSGFKTPDFRQLYQSFTNMQAGYTVLGTEVFGSSVKALQDAGQVDTIWPVAARVAGLKPERSWSFNAGVTFTPVRTLKLDVNAFYNDVRNMINSTQVGVKINGGQLFSYINLDRVRLTGLEAGLSWDPLPGLSLSAGYQLLYAKDNGVQDSIRTGAGKYAWIQDRTTDTMPRRAAVPDYFGLEYRSRHMANWRIFYEYAPWATSATFRVHYRGKYGYADANNNNYIDRYDTFVNGFFQLSASMEKKLCHRHLSLQLSVDNLLDYTDMLMPGMPGRVIMAGISWRFFKDQ</sequence>
<comment type="similarity">
    <text evidence="10 11">Belongs to the TonB-dependent receptor family.</text>
</comment>
<comment type="caution">
    <text evidence="15">The sequence shown here is derived from an EMBL/GenBank/DDBJ whole genome shotgun (WGS) entry which is preliminary data.</text>
</comment>
<evidence type="ECO:0000256" key="10">
    <source>
        <dbReference type="PROSITE-ProRule" id="PRU01360"/>
    </source>
</evidence>
<organism evidence="15 16">
    <name type="scientific">Chitinophaga japonensis</name>
    <name type="common">Flexibacter japonensis</name>
    <dbReference type="NCBI Taxonomy" id="104662"/>
    <lineage>
        <taxon>Bacteria</taxon>
        <taxon>Pseudomonadati</taxon>
        <taxon>Bacteroidota</taxon>
        <taxon>Chitinophagia</taxon>
        <taxon>Chitinophagales</taxon>
        <taxon>Chitinophagaceae</taxon>
        <taxon>Chitinophaga</taxon>
    </lineage>
</organism>
<dbReference type="InterPro" id="IPR036942">
    <property type="entry name" value="Beta-barrel_TonB_sf"/>
</dbReference>
<evidence type="ECO:0000259" key="13">
    <source>
        <dbReference type="Pfam" id="PF00593"/>
    </source>
</evidence>
<reference evidence="15 16" key="1">
    <citation type="journal article" date="2013" name="Stand. Genomic Sci.">
        <title>Genomic Encyclopedia of Type Strains, Phase I: The one thousand microbial genomes (KMG-I) project.</title>
        <authorList>
            <person name="Kyrpides N.C."/>
            <person name="Woyke T."/>
            <person name="Eisen J.A."/>
            <person name="Garrity G."/>
            <person name="Lilburn T.G."/>
            <person name="Beck B.J."/>
            <person name="Whitman W.B."/>
            <person name="Hugenholtz P."/>
            <person name="Klenk H.P."/>
        </authorList>
    </citation>
    <scope>NUCLEOTIDE SEQUENCE [LARGE SCALE GENOMIC DNA]</scope>
    <source>
        <strain evidence="15 16">DSM 13484</strain>
    </source>
</reference>
<evidence type="ECO:0000256" key="6">
    <source>
        <dbReference type="ARBA" id="ARBA00023077"/>
    </source>
</evidence>
<keyword evidence="7 10" id="KW-0472">Membrane</keyword>
<keyword evidence="5 12" id="KW-0732">Signal</keyword>
<dbReference type="GO" id="GO:0009279">
    <property type="term" value="C:cell outer membrane"/>
    <property type="evidence" value="ECO:0007669"/>
    <property type="project" value="UniProtKB-SubCell"/>
</dbReference>
<dbReference type="InterPro" id="IPR039426">
    <property type="entry name" value="TonB-dep_rcpt-like"/>
</dbReference>
<feature type="domain" description="TonB-dependent receptor plug" evidence="14">
    <location>
        <begin position="47"/>
        <end position="153"/>
    </location>
</feature>
<protein>
    <submittedName>
        <fullName evidence="15">Outer membrane receptor for ferrienterochelin and colicins</fullName>
    </submittedName>
</protein>
<dbReference type="PANTHER" id="PTHR30069:SF29">
    <property type="entry name" value="HEMOGLOBIN AND HEMOGLOBIN-HAPTOGLOBIN-BINDING PROTEIN 1-RELATED"/>
    <property type="match status" value="1"/>
</dbReference>
<dbReference type="GO" id="GO:0015344">
    <property type="term" value="F:siderophore uptake transmembrane transporter activity"/>
    <property type="evidence" value="ECO:0007669"/>
    <property type="project" value="TreeGrafter"/>
</dbReference>
<keyword evidence="8 15" id="KW-0675">Receptor</keyword>
<dbReference type="AlphaFoldDB" id="A0A562TDH7"/>
<evidence type="ECO:0000313" key="15">
    <source>
        <dbReference type="EMBL" id="TWI91050.1"/>
    </source>
</evidence>
<dbReference type="GO" id="GO:0044718">
    <property type="term" value="P:siderophore transmembrane transport"/>
    <property type="evidence" value="ECO:0007669"/>
    <property type="project" value="TreeGrafter"/>
</dbReference>
<dbReference type="CDD" id="cd01347">
    <property type="entry name" value="ligand_gated_channel"/>
    <property type="match status" value="1"/>
</dbReference>
<dbReference type="InterPro" id="IPR000531">
    <property type="entry name" value="Beta-barrel_TonB"/>
</dbReference>
<dbReference type="InterPro" id="IPR012910">
    <property type="entry name" value="Plug_dom"/>
</dbReference>
<evidence type="ECO:0000256" key="9">
    <source>
        <dbReference type="ARBA" id="ARBA00023237"/>
    </source>
</evidence>
<feature type="chain" id="PRO_5021929984" evidence="12">
    <location>
        <begin position="22"/>
        <end position="705"/>
    </location>
</feature>
<evidence type="ECO:0000256" key="3">
    <source>
        <dbReference type="ARBA" id="ARBA00022452"/>
    </source>
</evidence>
<feature type="domain" description="TonB-dependent receptor-like beta-barrel" evidence="13">
    <location>
        <begin position="194"/>
        <end position="677"/>
    </location>
</feature>
<dbReference type="PANTHER" id="PTHR30069">
    <property type="entry name" value="TONB-DEPENDENT OUTER MEMBRANE RECEPTOR"/>
    <property type="match status" value="1"/>
</dbReference>
<dbReference type="InterPro" id="IPR037066">
    <property type="entry name" value="Plug_dom_sf"/>
</dbReference>
<feature type="signal peptide" evidence="12">
    <location>
        <begin position="1"/>
        <end position="21"/>
    </location>
</feature>
<keyword evidence="9 10" id="KW-0998">Cell outer membrane</keyword>
<dbReference type="Gene3D" id="2.170.130.10">
    <property type="entry name" value="TonB-dependent receptor, plug domain"/>
    <property type="match status" value="1"/>
</dbReference>
<evidence type="ECO:0000256" key="12">
    <source>
        <dbReference type="SAM" id="SignalP"/>
    </source>
</evidence>
<keyword evidence="4 10" id="KW-0812">Transmembrane</keyword>
<dbReference type="SUPFAM" id="SSF56935">
    <property type="entry name" value="Porins"/>
    <property type="match status" value="1"/>
</dbReference>
<evidence type="ECO:0000256" key="1">
    <source>
        <dbReference type="ARBA" id="ARBA00004571"/>
    </source>
</evidence>
<evidence type="ECO:0000256" key="5">
    <source>
        <dbReference type="ARBA" id="ARBA00022729"/>
    </source>
</evidence>
<evidence type="ECO:0000256" key="8">
    <source>
        <dbReference type="ARBA" id="ARBA00023170"/>
    </source>
</evidence>
<keyword evidence="2 10" id="KW-0813">Transport</keyword>
<gene>
    <name evidence="15" type="ORF">LX66_0411</name>
</gene>